<dbReference type="KEGG" id="aell:AELL_1550"/>
<evidence type="ECO:0000313" key="4">
    <source>
        <dbReference type="EMBL" id="RXI30142.1"/>
    </source>
</evidence>
<dbReference type="RefSeq" id="WP_118917389.1">
    <property type="nucleotide sequence ID" value="NZ_CP032097.1"/>
</dbReference>
<evidence type="ECO:0000256" key="2">
    <source>
        <dbReference type="SAM" id="MobiDB-lite"/>
    </source>
</evidence>
<feature type="compositionally biased region" description="Polar residues" evidence="2">
    <location>
        <begin position="1"/>
        <end position="18"/>
    </location>
</feature>
<dbReference type="Proteomes" id="UP000290588">
    <property type="component" value="Unassembled WGS sequence"/>
</dbReference>
<dbReference type="EMBL" id="CP032097">
    <property type="protein sequence ID" value="AXX95208.1"/>
    <property type="molecule type" value="Genomic_DNA"/>
</dbReference>
<reference evidence="4 6" key="1">
    <citation type="submission" date="2017-09" db="EMBL/GenBank/DDBJ databases">
        <title>Genomics of the genus Arcobacter.</title>
        <authorList>
            <person name="Perez-Cataluna A."/>
            <person name="Figueras M.J."/>
            <person name="Salas-Masso N."/>
        </authorList>
    </citation>
    <scope>NUCLEOTIDE SEQUENCE [LARGE SCALE GENOMIC DNA]</scope>
    <source>
        <strain evidence="4 6">CECT 7837</strain>
    </source>
</reference>
<sequence length="182" mass="20958">MQVTNTTSILNSTPNNLLSKEDDKVLDNTFESMIENNKTEEKEELKNEIQERENLVKDILSLLKTGFTEEELKNIQKLLQELESLKKKRSSGGNVLPEDIDEILRDIKETLIKAQEKATGRSVRDTNENNNELLPIQKDFEEKINGLKDVFNKNGTSLKESQLLSINISDQIKLMEQLKQKR</sequence>
<keyword evidence="5" id="KW-1185">Reference proteome</keyword>
<evidence type="ECO:0000313" key="6">
    <source>
        <dbReference type="Proteomes" id="UP000290588"/>
    </source>
</evidence>
<dbReference type="AlphaFoldDB" id="A0A347U8N0"/>
<dbReference type="EMBL" id="NXIG01000008">
    <property type="protein sequence ID" value="RXI30142.1"/>
    <property type="molecule type" value="Genomic_DNA"/>
</dbReference>
<gene>
    <name evidence="3" type="ORF">AELL_1550</name>
    <name evidence="4" type="ORF">CP962_09040</name>
</gene>
<feature type="coiled-coil region" evidence="1">
    <location>
        <begin position="35"/>
        <end position="88"/>
    </location>
</feature>
<dbReference type="Proteomes" id="UP000262582">
    <property type="component" value="Chromosome"/>
</dbReference>
<evidence type="ECO:0000256" key="1">
    <source>
        <dbReference type="SAM" id="Coils"/>
    </source>
</evidence>
<dbReference type="OrthoDB" id="5365790at2"/>
<proteinExistence type="predicted"/>
<name>A0A347U8N0_9BACT</name>
<evidence type="ECO:0000313" key="3">
    <source>
        <dbReference type="EMBL" id="AXX95208.1"/>
    </source>
</evidence>
<organism evidence="4 6">
    <name type="scientific">Arcobacter ellisii</name>
    <dbReference type="NCBI Taxonomy" id="913109"/>
    <lineage>
        <taxon>Bacteria</taxon>
        <taxon>Pseudomonadati</taxon>
        <taxon>Campylobacterota</taxon>
        <taxon>Epsilonproteobacteria</taxon>
        <taxon>Campylobacterales</taxon>
        <taxon>Arcobacteraceae</taxon>
        <taxon>Arcobacter</taxon>
    </lineage>
</organism>
<accession>A0A347U8N0</accession>
<keyword evidence="1" id="KW-0175">Coiled coil</keyword>
<feature type="region of interest" description="Disordered" evidence="2">
    <location>
        <begin position="1"/>
        <end position="22"/>
    </location>
</feature>
<protein>
    <submittedName>
        <fullName evidence="4">Uncharacterized protein</fullName>
    </submittedName>
</protein>
<reference evidence="3 5" key="2">
    <citation type="submission" date="2018-08" db="EMBL/GenBank/DDBJ databases">
        <title>Complete genome of the Arcobacter ellisii type strain LMG 26155.</title>
        <authorList>
            <person name="Miller W.G."/>
            <person name="Yee E."/>
            <person name="Bono J.L."/>
        </authorList>
    </citation>
    <scope>NUCLEOTIDE SEQUENCE [LARGE SCALE GENOMIC DNA]</scope>
    <source>
        <strain evidence="3 5">LMG 26155</strain>
    </source>
</reference>
<evidence type="ECO:0000313" key="5">
    <source>
        <dbReference type="Proteomes" id="UP000262582"/>
    </source>
</evidence>